<feature type="transmembrane region" description="Helical" evidence="1">
    <location>
        <begin position="214"/>
        <end position="233"/>
    </location>
</feature>
<dbReference type="Proteomes" id="UP000060016">
    <property type="component" value="Chromosome"/>
</dbReference>
<feature type="transmembrane region" description="Helical" evidence="1">
    <location>
        <begin position="32"/>
        <end position="52"/>
    </location>
</feature>
<feature type="transmembrane region" description="Helical" evidence="1">
    <location>
        <begin position="239"/>
        <end position="260"/>
    </location>
</feature>
<keyword evidence="3" id="KW-1185">Reference proteome</keyword>
<feature type="transmembrane region" description="Helical" evidence="1">
    <location>
        <begin position="404"/>
        <end position="421"/>
    </location>
</feature>
<dbReference type="PATRIC" id="fig|156976.3.peg.1571"/>
<evidence type="ECO:0000313" key="3">
    <source>
        <dbReference type="Proteomes" id="UP000060016"/>
    </source>
</evidence>
<feature type="transmembrane region" description="Helical" evidence="1">
    <location>
        <begin position="267"/>
        <end position="284"/>
    </location>
</feature>
<proteinExistence type="predicted"/>
<protein>
    <recommendedName>
        <fullName evidence="4">Rhamnopyranosyltransferase</fullName>
    </recommendedName>
</protein>
<feature type="transmembrane region" description="Helical" evidence="1">
    <location>
        <begin position="338"/>
        <end position="357"/>
    </location>
</feature>
<evidence type="ECO:0008006" key="4">
    <source>
        <dbReference type="Google" id="ProtNLM"/>
    </source>
</evidence>
<organism evidence="2 3">
    <name type="scientific">Corynebacterium riegelii</name>
    <dbReference type="NCBI Taxonomy" id="156976"/>
    <lineage>
        <taxon>Bacteria</taxon>
        <taxon>Bacillati</taxon>
        <taxon>Actinomycetota</taxon>
        <taxon>Actinomycetes</taxon>
        <taxon>Mycobacteriales</taxon>
        <taxon>Corynebacteriaceae</taxon>
        <taxon>Corynebacterium</taxon>
    </lineage>
</organism>
<gene>
    <name evidence="2" type="ORF">AK829_07850</name>
</gene>
<dbReference type="KEGG" id="crie:AK829_07850"/>
<evidence type="ECO:0000256" key="1">
    <source>
        <dbReference type="SAM" id="Phobius"/>
    </source>
</evidence>
<evidence type="ECO:0000313" key="2">
    <source>
        <dbReference type="EMBL" id="AKV59083.1"/>
    </source>
</evidence>
<keyword evidence="1" id="KW-0472">Membrane</keyword>
<name>A0A0K1RCG5_9CORY</name>
<sequence>MTSTAAVWFAVVFFMLPGFVVNWVAGMRVPAAVAATLPVSFGMIGMSAWMWGLTTAPFNLWTFTVSWVLALAAAAAWRYAFARRARRRSGEVSWRRALFPGDWRAGSVLDPAWVLPGLGVAVGAWMSITDRLGWLRRLPNGVDNIVQGWDVQWHANAVRFIMETGVASPTRMGELQNLETHAALLYPSGFHAGVALFAEAAGLEPIPALNISQIVLPGIALPMSMACLVLAFLRSRGLTAQIAAGLAAALVYGAPQILWVSDYVGMWPYLFAMTLTGTVVWLFLRVPFHHASALPAALGFLGVLCAHPSAVTVVVVCVALAWVASLVIKPARSRISDLLWLGAPALGASVVFLPQILAGSTQAEEVSGWRADEAFKDTDAWAAAFYMQTRHVDQFFPNFAQADAVSVLWLALIGAVVMVFWRGQVWPVLVYAISLCAAVNAIDQFDNGFGTALNVLGNLHYNTPHRLILPVVMCVVAAVAVALAAMVRLVTLAPLAARSQNRAATSAATAASVALALILGAVAVPAVRAETVAGAEESFEASRSSGRMVSADDLAAFDWLATQPKAFEGYTMGDPADGHSWMYAYNGVPTMSRHYLWPTGGRGTAFDITYWNVDAIGEGLRGKPRATNIADKAVEALDVNFYMDSPASFWHFQRTNQEAKLGLWASHGVTPVYRKGSVVIFAVNAAFSPAEIKEMRADALKNGSDALPQLQPAGGTSAASGASF</sequence>
<dbReference type="STRING" id="156976.AK829_07850"/>
<feature type="transmembrane region" description="Helical" evidence="1">
    <location>
        <begin position="503"/>
        <end position="524"/>
    </location>
</feature>
<accession>A0A0K1RCG5</accession>
<feature type="transmembrane region" description="Helical" evidence="1">
    <location>
        <begin position="467"/>
        <end position="491"/>
    </location>
</feature>
<feature type="transmembrane region" description="Helical" evidence="1">
    <location>
        <begin position="428"/>
        <end position="447"/>
    </location>
</feature>
<dbReference type="AlphaFoldDB" id="A0A0K1RCG5"/>
<reference evidence="2 3" key="1">
    <citation type="submission" date="2015-08" db="EMBL/GenBank/DDBJ databases">
        <authorList>
            <person name="Babu N.S."/>
            <person name="Beckwith C.J."/>
            <person name="Beseler K.G."/>
            <person name="Brison A."/>
            <person name="Carone J.V."/>
            <person name="Caskin T.P."/>
            <person name="Diamond M."/>
            <person name="Durham M.E."/>
            <person name="Foxe J.M."/>
            <person name="Go M."/>
            <person name="Henderson B.A."/>
            <person name="Jones I.B."/>
            <person name="McGettigan J.A."/>
            <person name="Micheletti S.J."/>
            <person name="Nasrallah M.E."/>
            <person name="Ortiz D."/>
            <person name="Piller C.R."/>
            <person name="Privatt S.R."/>
            <person name="Schneider S.L."/>
            <person name="Sharp S."/>
            <person name="Smith T.C."/>
            <person name="Stanton J.D."/>
            <person name="Ullery H.E."/>
            <person name="Wilson R.J."/>
            <person name="Serrano M.G."/>
            <person name="Buck G."/>
            <person name="Lee V."/>
            <person name="Wang Y."/>
            <person name="Carvalho R."/>
            <person name="Voegtly L."/>
            <person name="Shi R."/>
            <person name="Duckworth R."/>
            <person name="Johnson A."/>
            <person name="Loviza R."/>
            <person name="Walstead R."/>
            <person name="Shah Z."/>
            <person name="Kiflezghi M."/>
            <person name="Wade K."/>
            <person name="Ball S.L."/>
            <person name="Bradley K.W."/>
            <person name="Asai D.J."/>
            <person name="Bowman C.A."/>
            <person name="Russell D.A."/>
            <person name="Pope W.H."/>
            <person name="Jacobs-Sera D."/>
            <person name="Hendrix R.W."/>
            <person name="Hatfull G.F."/>
        </authorList>
    </citation>
    <scope>NUCLEOTIDE SEQUENCE [LARGE SCALE GENOMIC DNA]</scope>
    <source>
        <strain evidence="2 3">PUDD_83A45</strain>
    </source>
</reference>
<dbReference type="InterPro" id="IPR046671">
    <property type="entry name" value="DUF6541"/>
</dbReference>
<feature type="transmembrane region" description="Helical" evidence="1">
    <location>
        <begin position="58"/>
        <end position="80"/>
    </location>
</feature>
<dbReference type="RefSeq" id="WP_052205349.1">
    <property type="nucleotide sequence ID" value="NZ_CP012342.1"/>
</dbReference>
<keyword evidence="1" id="KW-1133">Transmembrane helix</keyword>
<feature type="transmembrane region" description="Helical" evidence="1">
    <location>
        <begin position="6"/>
        <end position="25"/>
    </location>
</feature>
<keyword evidence="1" id="KW-0812">Transmembrane</keyword>
<dbReference type="EMBL" id="CP012342">
    <property type="protein sequence ID" value="AKV59083.1"/>
    <property type="molecule type" value="Genomic_DNA"/>
</dbReference>
<dbReference type="Pfam" id="PF20176">
    <property type="entry name" value="DUF6541"/>
    <property type="match status" value="1"/>
</dbReference>
<feature type="transmembrane region" description="Helical" evidence="1">
    <location>
        <begin position="296"/>
        <end position="326"/>
    </location>
</feature>